<comment type="caution">
    <text evidence="1">The sequence shown here is derived from an EMBL/GenBank/DDBJ whole genome shotgun (WGS) entry which is preliminary data.</text>
</comment>
<keyword evidence="2" id="KW-1185">Reference proteome</keyword>
<dbReference type="Proteomes" id="UP000217199">
    <property type="component" value="Unassembled WGS sequence"/>
</dbReference>
<dbReference type="EMBL" id="NBII01000008">
    <property type="protein sequence ID" value="PAV16681.1"/>
    <property type="molecule type" value="Genomic_DNA"/>
</dbReference>
<organism evidence="1 2">
    <name type="scientific">Pyrrhoderma noxium</name>
    <dbReference type="NCBI Taxonomy" id="2282107"/>
    <lineage>
        <taxon>Eukaryota</taxon>
        <taxon>Fungi</taxon>
        <taxon>Dikarya</taxon>
        <taxon>Basidiomycota</taxon>
        <taxon>Agaricomycotina</taxon>
        <taxon>Agaricomycetes</taxon>
        <taxon>Hymenochaetales</taxon>
        <taxon>Hymenochaetaceae</taxon>
        <taxon>Pyrrhoderma</taxon>
    </lineage>
</organism>
<name>A0A286UAS3_9AGAM</name>
<protein>
    <submittedName>
        <fullName evidence="1">Uncharacterized protein</fullName>
    </submittedName>
</protein>
<accession>A0A286UAS3</accession>
<dbReference type="AlphaFoldDB" id="A0A286UAS3"/>
<dbReference type="InParanoid" id="A0A286UAS3"/>
<evidence type="ECO:0000313" key="2">
    <source>
        <dbReference type="Proteomes" id="UP000217199"/>
    </source>
</evidence>
<gene>
    <name evidence="1" type="ORF">PNOK_0830100</name>
</gene>
<sequence>MEIWVIEGQRVSDTSDFNGVNNVFCLFLVSYPAFISHGPHDTILDLEIRIRRAQSLSHYLLDPEPT</sequence>
<evidence type="ECO:0000313" key="1">
    <source>
        <dbReference type="EMBL" id="PAV16681.1"/>
    </source>
</evidence>
<proteinExistence type="predicted"/>
<reference evidence="1 2" key="1">
    <citation type="journal article" date="2017" name="Mol. Ecol.">
        <title>Comparative and population genomic landscape of Phellinus noxius: A hypervariable fungus causing root rot in trees.</title>
        <authorList>
            <person name="Chung C.L."/>
            <person name="Lee T.J."/>
            <person name="Akiba M."/>
            <person name="Lee H.H."/>
            <person name="Kuo T.H."/>
            <person name="Liu D."/>
            <person name="Ke H.M."/>
            <person name="Yokoi T."/>
            <person name="Roa M.B."/>
            <person name="Lu M.J."/>
            <person name="Chang Y.Y."/>
            <person name="Ann P.J."/>
            <person name="Tsai J.N."/>
            <person name="Chen C.Y."/>
            <person name="Tzean S.S."/>
            <person name="Ota Y."/>
            <person name="Hattori T."/>
            <person name="Sahashi N."/>
            <person name="Liou R.F."/>
            <person name="Kikuchi T."/>
            <person name="Tsai I.J."/>
        </authorList>
    </citation>
    <scope>NUCLEOTIDE SEQUENCE [LARGE SCALE GENOMIC DNA]</scope>
    <source>
        <strain evidence="1 2">FFPRI411160</strain>
    </source>
</reference>